<dbReference type="InterPro" id="IPR036390">
    <property type="entry name" value="WH_DNA-bd_sf"/>
</dbReference>
<evidence type="ECO:0000313" key="5">
    <source>
        <dbReference type="EMBL" id="MCW3486828.1"/>
    </source>
</evidence>
<evidence type="ECO:0000256" key="1">
    <source>
        <dbReference type="ARBA" id="ARBA00023015"/>
    </source>
</evidence>
<evidence type="ECO:0000313" key="6">
    <source>
        <dbReference type="Proteomes" id="UP001207742"/>
    </source>
</evidence>
<reference evidence="5 6" key="1">
    <citation type="submission" date="2022-10" db="EMBL/GenBank/DDBJ databases">
        <title>Chitinophaga nivalis PC15 sp. nov., isolated from Pyeongchang county, South Korea.</title>
        <authorList>
            <person name="Trinh H.N."/>
        </authorList>
    </citation>
    <scope>NUCLEOTIDE SEQUENCE [LARGE SCALE GENOMIC DNA]</scope>
    <source>
        <strain evidence="5 6">PC14</strain>
    </source>
</reference>
<dbReference type="InterPro" id="IPR036388">
    <property type="entry name" value="WH-like_DNA-bd_sf"/>
</dbReference>
<protein>
    <submittedName>
        <fullName evidence="5">Helix-turn-helix transcriptional regulator</fullName>
    </submittedName>
</protein>
<keyword evidence="3" id="KW-0804">Transcription</keyword>
<proteinExistence type="predicted"/>
<sequence>MLQDPKLTDQSCNASLRAIDDALYVIGGKWKLRIIAALSDGKTRFNELQRKVSGISARVLSAELKELELNGFIKKHVSSQTPAIAEYELTQYSLTLDTLLHALSDWGAQHLHKIRGKEAEPEKVAADQPKK</sequence>
<dbReference type="Pfam" id="PF01638">
    <property type="entry name" value="HxlR"/>
    <property type="match status" value="1"/>
</dbReference>
<dbReference type="RefSeq" id="WP_264733643.1">
    <property type="nucleotide sequence ID" value="NZ_JAPDNR010000001.1"/>
</dbReference>
<name>A0ABT3IS73_9BACT</name>
<evidence type="ECO:0000259" key="4">
    <source>
        <dbReference type="PROSITE" id="PS51118"/>
    </source>
</evidence>
<dbReference type="PROSITE" id="PS51118">
    <property type="entry name" value="HTH_HXLR"/>
    <property type="match status" value="1"/>
</dbReference>
<evidence type="ECO:0000256" key="3">
    <source>
        <dbReference type="ARBA" id="ARBA00023163"/>
    </source>
</evidence>
<comment type="caution">
    <text evidence="5">The sequence shown here is derived from an EMBL/GenBank/DDBJ whole genome shotgun (WGS) entry which is preliminary data.</text>
</comment>
<accession>A0ABT3IS73</accession>
<dbReference type="EMBL" id="JAPDNS010000002">
    <property type="protein sequence ID" value="MCW3486828.1"/>
    <property type="molecule type" value="Genomic_DNA"/>
</dbReference>
<organism evidence="5 6">
    <name type="scientific">Chitinophaga nivalis</name>
    <dbReference type="NCBI Taxonomy" id="2991709"/>
    <lineage>
        <taxon>Bacteria</taxon>
        <taxon>Pseudomonadati</taxon>
        <taxon>Bacteroidota</taxon>
        <taxon>Chitinophagia</taxon>
        <taxon>Chitinophagales</taxon>
        <taxon>Chitinophagaceae</taxon>
        <taxon>Chitinophaga</taxon>
    </lineage>
</organism>
<dbReference type="InterPro" id="IPR002577">
    <property type="entry name" value="HTH_HxlR"/>
</dbReference>
<dbReference type="Proteomes" id="UP001207742">
    <property type="component" value="Unassembled WGS sequence"/>
</dbReference>
<dbReference type="SUPFAM" id="SSF46785">
    <property type="entry name" value="Winged helix' DNA-binding domain"/>
    <property type="match status" value="1"/>
</dbReference>
<feature type="domain" description="HTH hxlR-type" evidence="4">
    <location>
        <begin position="12"/>
        <end position="115"/>
    </location>
</feature>
<keyword evidence="2" id="KW-0238">DNA-binding</keyword>
<dbReference type="PANTHER" id="PTHR33204">
    <property type="entry name" value="TRANSCRIPTIONAL REGULATOR, MARR FAMILY"/>
    <property type="match status" value="1"/>
</dbReference>
<dbReference type="Gene3D" id="1.10.10.10">
    <property type="entry name" value="Winged helix-like DNA-binding domain superfamily/Winged helix DNA-binding domain"/>
    <property type="match status" value="1"/>
</dbReference>
<gene>
    <name evidence="5" type="ORF">OL497_23220</name>
</gene>
<keyword evidence="1" id="KW-0805">Transcription regulation</keyword>
<keyword evidence="6" id="KW-1185">Reference proteome</keyword>
<evidence type="ECO:0000256" key="2">
    <source>
        <dbReference type="ARBA" id="ARBA00023125"/>
    </source>
</evidence>